<keyword evidence="2" id="KW-1185">Reference proteome</keyword>
<reference evidence="1 2" key="1">
    <citation type="journal article" date="2019" name="Commun. Biol.">
        <title>The bagworm genome reveals a unique fibroin gene that provides high tensile strength.</title>
        <authorList>
            <person name="Kono N."/>
            <person name="Nakamura H."/>
            <person name="Ohtoshi R."/>
            <person name="Tomita M."/>
            <person name="Numata K."/>
            <person name="Arakawa K."/>
        </authorList>
    </citation>
    <scope>NUCLEOTIDE SEQUENCE [LARGE SCALE GENOMIC DNA]</scope>
</reference>
<name>A0A4C2AFJ1_EUMVA</name>
<comment type="caution">
    <text evidence="1">The sequence shown here is derived from an EMBL/GenBank/DDBJ whole genome shotgun (WGS) entry which is preliminary data.</text>
</comment>
<evidence type="ECO:0000313" key="2">
    <source>
        <dbReference type="Proteomes" id="UP000299102"/>
    </source>
</evidence>
<sequence>MSGGSLFILPGDLSQIVGRQSKRTPRAAAVPARGGQRRSRCRFLSLDDAADECEKYVSAITTDERNKHIRDRLLGTEQVVYMEVYGAGAAVYTRAVPVDKCRGHEETAYLCVHASLAARAAGLTRAGVDAMLASGSLGNAFSSPRYSEASRVLFDLMLFPFHRSFNFDD</sequence>
<gene>
    <name evidence="1" type="ORF">EVAR_66898_1</name>
</gene>
<evidence type="ECO:0000313" key="1">
    <source>
        <dbReference type="EMBL" id="GBP97889.1"/>
    </source>
</evidence>
<dbReference type="AlphaFoldDB" id="A0A4C2AFJ1"/>
<organism evidence="1 2">
    <name type="scientific">Eumeta variegata</name>
    <name type="common">Bagworm moth</name>
    <name type="synonym">Eumeta japonica</name>
    <dbReference type="NCBI Taxonomy" id="151549"/>
    <lineage>
        <taxon>Eukaryota</taxon>
        <taxon>Metazoa</taxon>
        <taxon>Ecdysozoa</taxon>
        <taxon>Arthropoda</taxon>
        <taxon>Hexapoda</taxon>
        <taxon>Insecta</taxon>
        <taxon>Pterygota</taxon>
        <taxon>Neoptera</taxon>
        <taxon>Endopterygota</taxon>
        <taxon>Lepidoptera</taxon>
        <taxon>Glossata</taxon>
        <taxon>Ditrysia</taxon>
        <taxon>Tineoidea</taxon>
        <taxon>Psychidae</taxon>
        <taxon>Oiketicinae</taxon>
        <taxon>Eumeta</taxon>
    </lineage>
</organism>
<proteinExistence type="predicted"/>
<protein>
    <submittedName>
        <fullName evidence="1">Uncharacterized protein</fullName>
    </submittedName>
</protein>
<dbReference type="Proteomes" id="UP000299102">
    <property type="component" value="Unassembled WGS sequence"/>
</dbReference>
<dbReference type="EMBL" id="BGZK01003022">
    <property type="protein sequence ID" value="GBP97889.1"/>
    <property type="molecule type" value="Genomic_DNA"/>
</dbReference>
<accession>A0A4C2AFJ1</accession>